<dbReference type="EMBL" id="LGRX02010973">
    <property type="protein sequence ID" value="KAK3269419.1"/>
    <property type="molecule type" value="Genomic_DNA"/>
</dbReference>
<evidence type="ECO:0000256" key="3">
    <source>
        <dbReference type="ARBA" id="ARBA00023211"/>
    </source>
</evidence>
<name>A0AAE0L2H5_9CHLO</name>
<dbReference type="Gene3D" id="3.60.21.10">
    <property type="match status" value="1"/>
</dbReference>
<dbReference type="PROSITE" id="PS00125">
    <property type="entry name" value="SER_THR_PHOSPHATASE"/>
    <property type="match status" value="1"/>
</dbReference>
<dbReference type="Proteomes" id="UP001190700">
    <property type="component" value="Unassembled WGS sequence"/>
</dbReference>
<dbReference type="GO" id="GO:0046872">
    <property type="term" value="F:metal ion binding"/>
    <property type="evidence" value="ECO:0007669"/>
    <property type="project" value="UniProtKB-KW"/>
</dbReference>
<evidence type="ECO:0000313" key="7">
    <source>
        <dbReference type="Proteomes" id="UP001190700"/>
    </source>
</evidence>
<protein>
    <recommendedName>
        <fullName evidence="4">Serine/threonine-protein phosphatase</fullName>
        <ecNumber evidence="4">3.1.3.16</ecNumber>
    </recommendedName>
</protein>
<dbReference type="Pfam" id="PF00149">
    <property type="entry name" value="Metallophos"/>
    <property type="match status" value="1"/>
</dbReference>
<feature type="domain" description="Serine/threonine specific protein phosphatases" evidence="5">
    <location>
        <begin position="136"/>
        <end position="141"/>
    </location>
</feature>
<keyword evidence="7" id="KW-1185">Reference proteome</keyword>
<gene>
    <name evidence="6" type="ORF">CYMTET_22138</name>
</gene>
<comment type="similarity">
    <text evidence="4">Belongs to the PPP phosphatase family.</text>
</comment>
<keyword evidence="3" id="KW-0464">Manganese</keyword>
<evidence type="ECO:0000256" key="4">
    <source>
        <dbReference type="RuleBase" id="RU004273"/>
    </source>
</evidence>
<dbReference type="PANTHER" id="PTHR45668">
    <property type="entry name" value="SERINE/THREONINE-PROTEIN PHOSPHATASE 5-RELATED"/>
    <property type="match status" value="1"/>
</dbReference>
<proteinExistence type="inferred from homology"/>
<accession>A0AAE0L2H5</accession>
<reference evidence="6 7" key="1">
    <citation type="journal article" date="2015" name="Genome Biol. Evol.">
        <title>Comparative Genomics of a Bacterivorous Green Alga Reveals Evolutionary Causalities and Consequences of Phago-Mixotrophic Mode of Nutrition.</title>
        <authorList>
            <person name="Burns J.A."/>
            <person name="Paasch A."/>
            <person name="Narechania A."/>
            <person name="Kim E."/>
        </authorList>
    </citation>
    <scope>NUCLEOTIDE SEQUENCE [LARGE SCALE GENOMIC DNA]</scope>
    <source>
        <strain evidence="6 7">PLY_AMNH</strain>
    </source>
</reference>
<evidence type="ECO:0000313" key="6">
    <source>
        <dbReference type="EMBL" id="KAK3269419.1"/>
    </source>
</evidence>
<comment type="cofactor">
    <cofactor evidence="1">
        <name>Mn(2+)</name>
        <dbReference type="ChEBI" id="CHEBI:29035"/>
    </cofactor>
</comment>
<sequence length="177" mass="19910">MYDGKQPSREWVILLMKKMELASFKDAPAPPAVPFEVVNGLLRNTTALLKQRPVTVVDLDVPCPSASLEDPSVKIVGDTHGHFHDLLHLFELSGLPSESSYFIFNGDFVDRGAWGLEVMLTLMTWKLALPESVTLLRGNHETAYCTAVYGFQAELKYKYGFEKGTDLHNRFLSMFQV</sequence>
<dbReference type="PRINTS" id="PR00114">
    <property type="entry name" value="STPHPHTASE"/>
</dbReference>
<comment type="caution">
    <text evidence="6">The sequence shown here is derived from an EMBL/GenBank/DDBJ whole genome shotgun (WGS) entry which is preliminary data.</text>
</comment>
<dbReference type="SMART" id="SM00156">
    <property type="entry name" value="PP2Ac"/>
    <property type="match status" value="1"/>
</dbReference>
<dbReference type="InterPro" id="IPR004843">
    <property type="entry name" value="Calcineurin-like_PHP"/>
</dbReference>
<comment type="catalytic activity">
    <reaction evidence="4">
        <text>O-phospho-L-threonyl-[protein] + H2O = L-threonyl-[protein] + phosphate</text>
        <dbReference type="Rhea" id="RHEA:47004"/>
        <dbReference type="Rhea" id="RHEA-COMP:11060"/>
        <dbReference type="Rhea" id="RHEA-COMP:11605"/>
        <dbReference type="ChEBI" id="CHEBI:15377"/>
        <dbReference type="ChEBI" id="CHEBI:30013"/>
        <dbReference type="ChEBI" id="CHEBI:43474"/>
        <dbReference type="ChEBI" id="CHEBI:61977"/>
        <dbReference type="EC" id="3.1.3.16"/>
    </reaction>
</comment>
<dbReference type="AlphaFoldDB" id="A0AAE0L2H5"/>
<organism evidence="6 7">
    <name type="scientific">Cymbomonas tetramitiformis</name>
    <dbReference type="NCBI Taxonomy" id="36881"/>
    <lineage>
        <taxon>Eukaryota</taxon>
        <taxon>Viridiplantae</taxon>
        <taxon>Chlorophyta</taxon>
        <taxon>Pyramimonadophyceae</taxon>
        <taxon>Pyramimonadales</taxon>
        <taxon>Pyramimonadaceae</taxon>
        <taxon>Cymbomonas</taxon>
    </lineage>
</organism>
<dbReference type="InterPro" id="IPR006186">
    <property type="entry name" value="Ser/Thr-sp_prot-phosphatase"/>
</dbReference>
<dbReference type="InterPro" id="IPR051134">
    <property type="entry name" value="PPP_phosphatase"/>
</dbReference>
<keyword evidence="2" id="KW-0479">Metal-binding</keyword>
<evidence type="ECO:0000259" key="5">
    <source>
        <dbReference type="PROSITE" id="PS00125"/>
    </source>
</evidence>
<evidence type="ECO:0000256" key="2">
    <source>
        <dbReference type="ARBA" id="ARBA00022723"/>
    </source>
</evidence>
<dbReference type="GO" id="GO:0004722">
    <property type="term" value="F:protein serine/threonine phosphatase activity"/>
    <property type="evidence" value="ECO:0007669"/>
    <property type="project" value="UniProtKB-EC"/>
</dbReference>
<dbReference type="PANTHER" id="PTHR45668:SF9">
    <property type="entry name" value="SERINE_THREONINE-PROTEIN PHOSPHATASE 7"/>
    <property type="match status" value="1"/>
</dbReference>
<evidence type="ECO:0000256" key="1">
    <source>
        <dbReference type="ARBA" id="ARBA00001936"/>
    </source>
</evidence>
<dbReference type="EC" id="3.1.3.16" evidence="4"/>
<dbReference type="InterPro" id="IPR029052">
    <property type="entry name" value="Metallo-depent_PP-like"/>
</dbReference>
<dbReference type="SUPFAM" id="SSF56300">
    <property type="entry name" value="Metallo-dependent phosphatases"/>
    <property type="match status" value="1"/>
</dbReference>
<keyword evidence="4" id="KW-0378">Hydrolase</keyword>